<name>A0A9D8KFZ6_9DELT</name>
<keyword evidence="1" id="KW-0472">Membrane</keyword>
<feature type="transmembrane region" description="Helical" evidence="1">
    <location>
        <begin position="17"/>
        <end position="35"/>
    </location>
</feature>
<evidence type="ECO:0000313" key="3">
    <source>
        <dbReference type="EMBL" id="MBN1574360.1"/>
    </source>
</evidence>
<evidence type="ECO:0000259" key="2">
    <source>
        <dbReference type="Pfam" id="PF03703"/>
    </source>
</evidence>
<evidence type="ECO:0000256" key="1">
    <source>
        <dbReference type="SAM" id="Phobius"/>
    </source>
</evidence>
<proteinExistence type="predicted"/>
<reference evidence="3" key="2">
    <citation type="submission" date="2021-01" db="EMBL/GenBank/DDBJ databases">
        <authorList>
            <person name="Hahn C.R."/>
            <person name="Youssef N.H."/>
            <person name="Elshahed M."/>
        </authorList>
    </citation>
    <scope>NUCLEOTIDE SEQUENCE</scope>
    <source>
        <strain evidence="3">Zod_Metabat.24</strain>
    </source>
</reference>
<organism evidence="3 4">
    <name type="scientific">Candidatus Zymogenus saltonus</name>
    <dbReference type="NCBI Taxonomy" id="2844893"/>
    <lineage>
        <taxon>Bacteria</taxon>
        <taxon>Deltaproteobacteria</taxon>
        <taxon>Candidatus Zymogenia</taxon>
        <taxon>Candidatus Zymogeniales</taxon>
        <taxon>Candidatus Zymogenaceae</taxon>
        <taxon>Candidatus Zymogenus</taxon>
    </lineage>
</organism>
<feature type="domain" description="YdbS-like PH" evidence="2">
    <location>
        <begin position="41"/>
        <end position="111"/>
    </location>
</feature>
<comment type="caution">
    <text evidence="3">The sequence shown here is derived from an EMBL/GenBank/DDBJ whole genome shotgun (WGS) entry which is preliminary data.</text>
</comment>
<dbReference type="EMBL" id="JAFGIX010000076">
    <property type="protein sequence ID" value="MBN1574360.1"/>
    <property type="molecule type" value="Genomic_DNA"/>
</dbReference>
<protein>
    <submittedName>
        <fullName evidence="3">PH domain-containing protein</fullName>
    </submittedName>
</protein>
<dbReference type="Pfam" id="PF03703">
    <property type="entry name" value="bPH_2"/>
    <property type="match status" value="1"/>
</dbReference>
<dbReference type="AlphaFoldDB" id="A0A9D8KFZ6"/>
<dbReference type="PANTHER" id="PTHR37938">
    <property type="entry name" value="BLL0215 PROTEIN"/>
    <property type="match status" value="1"/>
</dbReference>
<sequence length="120" mass="14097">MTKEKAILIVQRSWWNYFWYFFSFFLIVPPFIAITKRFSLRLYIFENRLVLERGILSKHIKELFLRDIRTIDIKQTFPQRIVGIGNLMVATAGTSGYELVVKGIPDPVGLMERINSLRGK</sequence>
<gene>
    <name evidence="3" type="ORF">JW984_14265</name>
</gene>
<dbReference type="PANTHER" id="PTHR37938:SF1">
    <property type="entry name" value="BLL0215 PROTEIN"/>
    <property type="match status" value="1"/>
</dbReference>
<evidence type="ECO:0000313" key="4">
    <source>
        <dbReference type="Proteomes" id="UP000809273"/>
    </source>
</evidence>
<accession>A0A9D8KFZ6</accession>
<reference evidence="3" key="1">
    <citation type="journal article" date="2021" name="Environ. Microbiol.">
        <title>Genomic characterization of three novel Desulfobacterota classes expand the metabolic and phylogenetic diversity of the phylum.</title>
        <authorList>
            <person name="Murphy C.L."/>
            <person name="Biggerstaff J."/>
            <person name="Eichhorn A."/>
            <person name="Ewing E."/>
            <person name="Shahan R."/>
            <person name="Soriano D."/>
            <person name="Stewart S."/>
            <person name="VanMol K."/>
            <person name="Walker R."/>
            <person name="Walters P."/>
            <person name="Elshahed M.S."/>
            <person name="Youssef N.H."/>
        </authorList>
    </citation>
    <scope>NUCLEOTIDE SEQUENCE</scope>
    <source>
        <strain evidence="3">Zod_Metabat.24</strain>
    </source>
</reference>
<dbReference type="InterPro" id="IPR005182">
    <property type="entry name" value="YdbS-like_PH"/>
</dbReference>
<keyword evidence="1" id="KW-0812">Transmembrane</keyword>
<keyword evidence="1" id="KW-1133">Transmembrane helix</keyword>
<dbReference type="Proteomes" id="UP000809273">
    <property type="component" value="Unassembled WGS sequence"/>
</dbReference>